<gene>
    <name evidence="2" type="ORF">ACFQS3_01275</name>
</gene>
<accession>A0ABW2D2Z5</accession>
<dbReference type="SUPFAM" id="SSF55486">
    <property type="entry name" value="Metalloproteases ('zincins'), catalytic domain"/>
    <property type="match status" value="1"/>
</dbReference>
<dbReference type="Gene3D" id="3.40.390.10">
    <property type="entry name" value="Collagenase (Catalytic Domain)"/>
    <property type="match status" value="1"/>
</dbReference>
<evidence type="ECO:0000313" key="3">
    <source>
        <dbReference type="Proteomes" id="UP001596470"/>
    </source>
</evidence>
<protein>
    <recommendedName>
        <fullName evidence="4">Matrixin</fullName>
    </recommendedName>
</protein>
<dbReference type="InterPro" id="IPR024079">
    <property type="entry name" value="MetalloPept_cat_dom_sf"/>
</dbReference>
<dbReference type="Proteomes" id="UP001596470">
    <property type="component" value="Unassembled WGS sequence"/>
</dbReference>
<dbReference type="RefSeq" id="WP_382352751.1">
    <property type="nucleotide sequence ID" value="NZ_JBHMBP010000004.1"/>
</dbReference>
<feature type="signal peptide" evidence="1">
    <location>
        <begin position="1"/>
        <end position="39"/>
    </location>
</feature>
<name>A0ABW2D2Z5_9ACTN</name>
<keyword evidence="3" id="KW-1185">Reference proteome</keyword>
<feature type="chain" id="PRO_5046518241" description="Matrixin" evidence="1">
    <location>
        <begin position="40"/>
        <end position="199"/>
    </location>
</feature>
<evidence type="ECO:0008006" key="4">
    <source>
        <dbReference type="Google" id="ProtNLM"/>
    </source>
</evidence>
<evidence type="ECO:0000256" key="1">
    <source>
        <dbReference type="SAM" id="SignalP"/>
    </source>
</evidence>
<sequence>MTATPKVKPPLRSRSIRVLAAVAAAVFALVAASAAPVQASHSGDFAGGPPDNATHYVKNISLTGYASQATTHGITQIDRSVMNATYADGPEIDVHVYDAYYGRTGAWAGMAGYANCQEDEWWWDGDCNVYRVRYNLSYAASFSWARWQSLGCHELGHTTGLAHRSAANDTDNNSCMRSTVLASRPRFDSHDLDAINALF</sequence>
<evidence type="ECO:0000313" key="2">
    <source>
        <dbReference type="EMBL" id="MFC6955818.1"/>
    </source>
</evidence>
<comment type="caution">
    <text evidence="2">The sequence shown here is derived from an EMBL/GenBank/DDBJ whole genome shotgun (WGS) entry which is preliminary data.</text>
</comment>
<organism evidence="2 3">
    <name type="scientific">Glycomyces mayteni</name>
    <dbReference type="NCBI Taxonomy" id="543887"/>
    <lineage>
        <taxon>Bacteria</taxon>
        <taxon>Bacillati</taxon>
        <taxon>Actinomycetota</taxon>
        <taxon>Actinomycetes</taxon>
        <taxon>Glycomycetales</taxon>
        <taxon>Glycomycetaceae</taxon>
        <taxon>Glycomyces</taxon>
    </lineage>
</organism>
<reference evidence="3" key="1">
    <citation type="journal article" date="2019" name="Int. J. Syst. Evol. Microbiol.">
        <title>The Global Catalogue of Microorganisms (GCM) 10K type strain sequencing project: providing services to taxonomists for standard genome sequencing and annotation.</title>
        <authorList>
            <consortium name="The Broad Institute Genomics Platform"/>
            <consortium name="The Broad Institute Genome Sequencing Center for Infectious Disease"/>
            <person name="Wu L."/>
            <person name="Ma J."/>
        </authorList>
    </citation>
    <scope>NUCLEOTIDE SEQUENCE [LARGE SCALE GENOMIC DNA]</scope>
    <source>
        <strain evidence="3">KACC 12634</strain>
    </source>
</reference>
<keyword evidence="1" id="KW-0732">Signal</keyword>
<proteinExistence type="predicted"/>
<dbReference type="EMBL" id="JBHSYS010000001">
    <property type="protein sequence ID" value="MFC6955818.1"/>
    <property type="molecule type" value="Genomic_DNA"/>
</dbReference>